<dbReference type="InterPro" id="IPR000477">
    <property type="entry name" value="RT_dom"/>
</dbReference>
<accession>A0A484N0S3</accession>
<dbReference type="Pfam" id="PF17919">
    <property type="entry name" value="RT_RNaseH_2"/>
    <property type="match status" value="1"/>
</dbReference>
<proteinExistence type="predicted"/>
<dbReference type="InterPro" id="IPR043128">
    <property type="entry name" value="Rev_trsase/Diguanyl_cyclase"/>
</dbReference>
<dbReference type="InterPro" id="IPR043502">
    <property type="entry name" value="DNA/RNA_pol_sf"/>
</dbReference>
<dbReference type="SUPFAM" id="SSF56672">
    <property type="entry name" value="DNA/RNA polymerases"/>
    <property type="match status" value="1"/>
</dbReference>
<dbReference type="AlphaFoldDB" id="A0A484N0S3"/>
<dbReference type="Pfam" id="PF00078">
    <property type="entry name" value="RVT_1"/>
    <property type="match status" value="1"/>
</dbReference>
<feature type="non-terminal residue" evidence="2">
    <location>
        <position position="319"/>
    </location>
</feature>
<dbReference type="Gene3D" id="3.30.70.270">
    <property type="match status" value="2"/>
</dbReference>
<dbReference type="OrthoDB" id="1304339at2759"/>
<protein>
    <recommendedName>
        <fullName evidence="1">Reverse transcriptase domain-containing protein</fullName>
    </recommendedName>
</protein>
<sequence length="319" mass="35561">MEAYVDDLLIKSKQAADHPKHLEKCFSIMRKHNLRLNPKKCAFGVQGGKFLGYIMSKKGIEVNPDKLKVIQDMEPPTNLREVQRLAGRIAALGRFLARSAERSLPFFTILKGGGNFQWTAECQEAFEHLKEYLSSPPVLSKPLAGDVLFLYLGVAHLAVSSVLLREEGVQKPVYYTSRALRGPETRYTPLEKCVLAVVVTVKRLTPYFQAHPVRIMTDQPLGAVLRDPSSSGRVIKWAMVLSQYDISYQPRSGKKGQVIADFMVECTARGKPEEDGTGQERKRELWEVHSDGSCTKDGSGGGAVLTSPEGFKAYHSFKF</sequence>
<dbReference type="EMBL" id="OOIL02005395">
    <property type="protein sequence ID" value="VFQ94712.1"/>
    <property type="molecule type" value="Genomic_DNA"/>
</dbReference>
<name>A0A484N0S3_9ASTE</name>
<dbReference type="Proteomes" id="UP000595140">
    <property type="component" value="Unassembled WGS sequence"/>
</dbReference>
<keyword evidence="3" id="KW-1185">Reference proteome</keyword>
<dbReference type="PROSITE" id="PS50878">
    <property type="entry name" value="RT_POL"/>
    <property type="match status" value="1"/>
</dbReference>
<gene>
    <name evidence="2" type="ORF">CCAM_LOCUS36488</name>
</gene>
<dbReference type="InterPro" id="IPR041577">
    <property type="entry name" value="RT_RNaseH_2"/>
</dbReference>
<dbReference type="PANTHER" id="PTHR48475:SF2">
    <property type="entry name" value="RIBONUCLEASE H"/>
    <property type="match status" value="1"/>
</dbReference>
<organism evidence="2 3">
    <name type="scientific">Cuscuta campestris</name>
    <dbReference type="NCBI Taxonomy" id="132261"/>
    <lineage>
        <taxon>Eukaryota</taxon>
        <taxon>Viridiplantae</taxon>
        <taxon>Streptophyta</taxon>
        <taxon>Embryophyta</taxon>
        <taxon>Tracheophyta</taxon>
        <taxon>Spermatophyta</taxon>
        <taxon>Magnoliopsida</taxon>
        <taxon>eudicotyledons</taxon>
        <taxon>Gunneridae</taxon>
        <taxon>Pentapetalae</taxon>
        <taxon>asterids</taxon>
        <taxon>lamiids</taxon>
        <taxon>Solanales</taxon>
        <taxon>Convolvulaceae</taxon>
        <taxon>Cuscuteae</taxon>
        <taxon>Cuscuta</taxon>
        <taxon>Cuscuta subgen. Grammica</taxon>
        <taxon>Cuscuta sect. Cleistogrammica</taxon>
    </lineage>
</organism>
<evidence type="ECO:0000313" key="2">
    <source>
        <dbReference type="EMBL" id="VFQ94712.1"/>
    </source>
</evidence>
<dbReference type="PANTHER" id="PTHR48475">
    <property type="entry name" value="RIBONUCLEASE H"/>
    <property type="match status" value="1"/>
</dbReference>
<feature type="domain" description="Reverse transcriptase" evidence="1">
    <location>
        <begin position="1"/>
        <end position="55"/>
    </location>
</feature>
<evidence type="ECO:0000313" key="3">
    <source>
        <dbReference type="Proteomes" id="UP000595140"/>
    </source>
</evidence>
<evidence type="ECO:0000259" key="1">
    <source>
        <dbReference type="PROSITE" id="PS50878"/>
    </source>
</evidence>
<reference evidence="2 3" key="1">
    <citation type="submission" date="2018-04" db="EMBL/GenBank/DDBJ databases">
        <authorList>
            <person name="Vogel A."/>
        </authorList>
    </citation>
    <scope>NUCLEOTIDE SEQUENCE [LARGE SCALE GENOMIC DNA]</scope>
</reference>